<reference evidence="2" key="1">
    <citation type="journal article" date="2023" name="Mar. Drugs">
        <title>Gemmata algarum, a Novel Planctomycete Isolated from an Algal Mat, Displays Antimicrobial Activity.</title>
        <authorList>
            <person name="Kumar G."/>
            <person name="Kallscheuer N."/>
            <person name="Kashif M."/>
            <person name="Ahamad S."/>
            <person name="Jagadeeshwari U."/>
            <person name="Pannikurungottu S."/>
            <person name="Haufschild T."/>
            <person name="Kabuu M."/>
            <person name="Sasikala C."/>
            <person name="Jogler C."/>
            <person name="Ramana C."/>
        </authorList>
    </citation>
    <scope>NUCLEOTIDE SEQUENCE [LARGE SCALE GENOMIC DNA]</scope>
    <source>
        <strain evidence="2">JC673</strain>
    </source>
</reference>
<sequence>MPTLEELLRASLQETEEDVNEASNALHTSAVEIAKAAEAVTKSQATVRLKVMAGDETETRYNLDVTRNGAPQGRTVACFGVPKKGFPITQYANWTEDRVTAQFSSKEELAAFFQQLASNPDSPLVGYLSFLLRHPNAGA</sequence>
<comment type="caution">
    <text evidence="1">The sequence shown here is derived from an EMBL/GenBank/DDBJ whole genome shotgun (WGS) entry which is preliminary data.</text>
</comment>
<dbReference type="EMBL" id="JAXBLV010000144">
    <property type="protein sequence ID" value="MDY3559804.1"/>
    <property type="molecule type" value="Genomic_DNA"/>
</dbReference>
<name>A0ABU5EXY0_9BACT</name>
<evidence type="ECO:0000313" key="2">
    <source>
        <dbReference type="Proteomes" id="UP001272242"/>
    </source>
</evidence>
<dbReference type="Proteomes" id="UP001272242">
    <property type="component" value="Unassembled WGS sequence"/>
</dbReference>
<accession>A0ABU5EXY0</accession>
<gene>
    <name evidence="1" type="ORF">R5W23_000974</name>
</gene>
<dbReference type="RefSeq" id="WP_320686499.1">
    <property type="nucleotide sequence ID" value="NZ_JAXBLV010000144.1"/>
</dbReference>
<protein>
    <submittedName>
        <fullName evidence="1">Uncharacterized protein</fullName>
    </submittedName>
</protein>
<proteinExistence type="predicted"/>
<organism evidence="1 2">
    <name type="scientific">Gemmata algarum</name>
    <dbReference type="NCBI Taxonomy" id="2975278"/>
    <lineage>
        <taxon>Bacteria</taxon>
        <taxon>Pseudomonadati</taxon>
        <taxon>Planctomycetota</taxon>
        <taxon>Planctomycetia</taxon>
        <taxon>Gemmatales</taxon>
        <taxon>Gemmataceae</taxon>
        <taxon>Gemmata</taxon>
    </lineage>
</organism>
<evidence type="ECO:0000313" key="1">
    <source>
        <dbReference type="EMBL" id="MDY3559804.1"/>
    </source>
</evidence>
<keyword evidence="2" id="KW-1185">Reference proteome</keyword>